<dbReference type="AlphaFoldDB" id="A0A8K0E0W0"/>
<proteinExistence type="predicted"/>
<dbReference type="OrthoDB" id="374045at2759"/>
<keyword evidence="3" id="KW-1185">Reference proteome</keyword>
<feature type="region of interest" description="Disordered" evidence="1">
    <location>
        <begin position="1"/>
        <end position="27"/>
    </location>
</feature>
<organism evidence="2 3">
    <name type="scientific">Rhamnella rubrinervis</name>
    <dbReference type="NCBI Taxonomy" id="2594499"/>
    <lineage>
        <taxon>Eukaryota</taxon>
        <taxon>Viridiplantae</taxon>
        <taxon>Streptophyta</taxon>
        <taxon>Embryophyta</taxon>
        <taxon>Tracheophyta</taxon>
        <taxon>Spermatophyta</taxon>
        <taxon>Magnoliopsida</taxon>
        <taxon>eudicotyledons</taxon>
        <taxon>Gunneridae</taxon>
        <taxon>Pentapetalae</taxon>
        <taxon>rosids</taxon>
        <taxon>fabids</taxon>
        <taxon>Rosales</taxon>
        <taxon>Rhamnaceae</taxon>
        <taxon>rhamnoid group</taxon>
        <taxon>Rhamneae</taxon>
        <taxon>Rhamnella</taxon>
    </lineage>
</organism>
<comment type="caution">
    <text evidence="2">The sequence shown here is derived from an EMBL/GenBank/DDBJ whole genome shotgun (WGS) entry which is preliminary data.</text>
</comment>
<feature type="region of interest" description="Disordered" evidence="1">
    <location>
        <begin position="193"/>
        <end position="268"/>
    </location>
</feature>
<dbReference type="EMBL" id="VOIH02000009">
    <property type="protein sequence ID" value="KAF3437539.1"/>
    <property type="molecule type" value="Genomic_DNA"/>
</dbReference>
<reference evidence="2" key="1">
    <citation type="submission" date="2020-03" db="EMBL/GenBank/DDBJ databases">
        <title>A high-quality chromosome-level genome assembly of a woody plant with both climbing and erect habits, Rhamnella rubrinervis.</title>
        <authorList>
            <person name="Lu Z."/>
            <person name="Yang Y."/>
            <person name="Zhu X."/>
            <person name="Sun Y."/>
        </authorList>
    </citation>
    <scope>NUCLEOTIDE SEQUENCE</scope>
    <source>
        <strain evidence="2">BYM</strain>
        <tissue evidence="2">Leaf</tissue>
    </source>
</reference>
<evidence type="ECO:0000313" key="2">
    <source>
        <dbReference type="EMBL" id="KAF3437539.1"/>
    </source>
</evidence>
<evidence type="ECO:0000256" key="1">
    <source>
        <dbReference type="SAM" id="MobiDB-lite"/>
    </source>
</evidence>
<dbReference type="Proteomes" id="UP000796880">
    <property type="component" value="Unassembled WGS sequence"/>
</dbReference>
<feature type="compositionally biased region" description="Low complexity" evidence="1">
    <location>
        <begin position="100"/>
        <end position="111"/>
    </location>
</feature>
<sequence>METMRLTSLQKKHGADVNHQSRRVKPQQQVPDLTDFMNDMFFGSVKDNNDSKNAYNLTGTGVVLMDDDDHDVQEYEKNSSRSSTRLTHQVWLDEARRMVASSPARSDSPSRLVGSPRFAVAQGAQSPSLLDRRDPLSRSARRSRAVESFSGEILSKSTKHSRNQSEIPEIPISPPDSSPASVDHKWFSNILSPTLDSPPPSFHARQSLPRKTRFRVDPSSPRPQGIPVPSRRSFQTPTPLTDAQLLSPPKNLVESAHRRSRSSSTCSVDKIAPKPISYELPTKPEATRDLSLNGFLREQSIKLGKILDDEIDAKAKIVLSGPSNS</sequence>
<evidence type="ECO:0000313" key="3">
    <source>
        <dbReference type="Proteomes" id="UP000796880"/>
    </source>
</evidence>
<gene>
    <name evidence="2" type="ORF">FNV43_RR20293</name>
</gene>
<feature type="region of interest" description="Disordered" evidence="1">
    <location>
        <begin position="100"/>
        <end position="181"/>
    </location>
</feature>
<accession>A0A8K0E0W0</accession>
<feature type="compositionally biased region" description="Polar residues" evidence="1">
    <location>
        <begin position="232"/>
        <end position="241"/>
    </location>
</feature>
<protein>
    <submittedName>
        <fullName evidence="2">Uncharacterized protein</fullName>
    </submittedName>
</protein>
<name>A0A8K0E0W0_9ROSA</name>